<dbReference type="InterPro" id="IPR001584">
    <property type="entry name" value="Integrase_cat-core"/>
</dbReference>
<dbReference type="PROSITE" id="PS50994">
    <property type="entry name" value="INTEGRASE"/>
    <property type="match status" value="1"/>
</dbReference>
<protein>
    <submittedName>
        <fullName evidence="3">Integrase</fullName>
    </submittedName>
</protein>
<evidence type="ECO:0000313" key="3">
    <source>
        <dbReference type="EMBL" id="MYM41925.1"/>
    </source>
</evidence>
<feature type="compositionally biased region" description="Polar residues" evidence="1">
    <location>
        <begin position="624"/>
        <end position="636"/>
    </location>
</feature>
<reference evidence="3 4" key="1">
    <citation type="submission" date="2019-12" db="EMBL/GenBank/DDBJ databases">
        <title>Novel species isolated from a subtropical stream in China.</title>
        <authorList>
            <person name="Lu H."/>
        </authorList>
    </citation>
    <scope>NUCLEOTIDE SEQUENCE [LARGE SCALE GENOMIC DNA]</scope>
    <source>
        <strain evidence="3 4">CY13W</strain>
    </source>
</reference>
<dbReference type="InterPro" id="IPR012337">
    <property type="entry name" value="RNaseH-like_sf"/>
</dbReference>
<sequence>MLTSSEQEVFRAREEAVRRYCLRQSLHAIEAATGVSYSTVRRHYLRCLEPHVDGRIQGFRALIPYERVKPYRRLARIGRPGSAGKAGVFTQLLQRYPELEALIVSELQAHHVVLHEGASGPILVGLTDLHQRFLQLCLQLGLTERDYPLVQKQRGIRSLAAAAKAIATRTFETAAGAALADKRSGGVRPDAQGLPSVATQPYDVVEFDGHRVDVRLRVVFERVAGIEESFDIERVWLLTIIDVCSRAVLGYNIVLEPEYSRFDVLKTVERALLPWRPPALTIPGLRYAPGAGMPSERFPELGYAVWNMFRFDNARANLAHDTLRVLTEVVGCGAQAGPLHRPNERPHIERFFGTLASVLAHRLPGTTGIGVSDPRRRIEELGAGAPAIVRLDELMELTAVAIANYNAHPHAGLGGRTPLETLSYYVDEKRIGLRWLAEPMRRHLCLLQHQHEGHIRGSIARGVRPYIQFFGANYTSRSLAGRADLIGQPVLIYFDVEDVRVLRVFDGGGRELGVIEVQGAWRRTAHTLHMRREIMALMRERKLRILRYDDPVQCYLEYLRKHAGKRRRAASKAETARRVVQDAAPVPKAPPGPVHSGGHDSTLAEAAPQHADSGTGLSGPVKGQSLTIGTGQVFSH</sequence>
<dbReference type="InterPro" id="IPR036397">
    <property type="entry name" value="RNaseH_sf"/>
</dbReference>
<gene>
    <name evidence="3" type="ORF">GTP27_21710</name>
</gene>
<organism evidence="3 4">
    <name type="scientific">Duganella qianjiadongensis</name>
    <dbReference type="NCBI Taxonomy" id="2692176"/>
    <lineage>
        <taxon>Bacteria</taxon>
        <taxon>Pseudomonadati</taxon>
        <taxon>Pseudomonadota</taxon>
        <taxon>Betaproteobacteria</taxon>
        <taxon>Burkholderiales</taxon>
        <taxon>Oxalobacteraceae</taxon>
        <taxon>Telluria group</taxon>
        <taxon>Duganella</taxon>
    </lineage>
</organism>
<comment type="caution">
    <text evidence="3">The sequence shown here is derived from an EMBL/GenBank/DDBJ whole genome shotgun (WGS) entry which is preliminary data.</text>
</comment>
<feature type="region of interest" description="Disordered" evidence="1">
    <location>
        <begin position="567"/>
        <end position="636"/>
    </location>
</feature>
<dbReference type="EMBL" id="WWCM01000025">
    <property type="protein sequence ID" value="MYM41925.1"/>
    <property type="molecule type" value="Genomic_DNA"/>
</dbReference>
<dbReference type="Gene3D" id="3.30.420.10">
    <property type="entry name" value="Ribonuclease H-like superfamily/Ribonuclease H"/>
    <property type="match status" value="1"/>
</dbReference>
<name>A0ABW9VRY7_9BURK</name>
<keyword evidence="4" id="KW-1185">Reference proteome</keyword>
<dbReference type="SUPFAM" id="SSF53098">
    <property type="entry name" value="Ribonuclease H-like"/>
    <property type="match status" value="1"/>
</dbReference>
<feature type="domain" description="Integrase catalytic" evidence="2">
    <location>
        <begin position="197"/>
        <end position="426"/>
    </location>
</feature>
<proteinExistence type="predicted"/>
<evidence type="ECO:0000313" key="4">
    <source>
        <dbReference type="Proteomes" id="UP000478090"/>
    </source>
</evidence>
<dbReference type="RefSeq" id="WP_161041183.1">
    <property type="nucleotide sequence ID" value="NZ_WWCM01000025.1"/>
</dbReference>
<evidence type="ECO:0000259" key="2">
    <source>
        <dbReference type="PROSITE" id="PS50994"/>
    </source>
</evidence>
<dbReference type="Proteomes" id="UP000478090">
    <property type="component" value="Unassembled WGS sequence"/>
</dbReference>
<accession>A0ABW9VRY7</accession>
<evidence type="ECO:0000256" key="1">
    <source>
        <dbReference type="SAM" id="MobiDB-lite"/>
    </source>
</evidence>